<keyword evidence="7" id="KW-0805">Transcription regulation</keyword>
<evidence type="ECO:0000256" key="1">
    <source>
        <dbReference type="ARBA" id="ARBA00002206"/>
    </source>
</evidence>
<evidence type="ECO:0000256" key="14">
    <source>
        <dbReference type="SAM" id="MobiDB-lite"/>
    </source>
</evidence>
<keyword evidence="10" id="KW-0804">Transcription</keyword>
<dbReference type="GO" id="GO:0043565">
    <property type="term" value="F:sequence-specific DNA binding"/>
    <property type="evidence" value="ECO:0007669"/>
    <property type="project" value="InterPro"/>
</dbReference>
<feature type="region of interest" description="Disordered" evidence="14">
    <location>
        <begin position="187"/>
        <end position="207"/>
    </location>
</feature>
<name>A0A5S9XVG4_ARATH</name>
<feature type="domain" description="CCT" evidence="16">
    <location>
        <begin position="146"/>
        <end position="188"/>
    </location>
</feature>
<dbReference type="CDD" id="cd00202">
    <property type="entry name" value="ZnF_GATA"/>
    <property type="match status" value="1"/>
</dbReference>
<gene>
    <name evidence="18" type="ORF">C24_LOCUS19087</name>
</gene>
<keyword evidence="6" id="KW-0862">Zinc</keyword>
<dbReference type="Gene3D" id="3.30.50.10">
    <property type="entry name" value="Erythroid Transcription Factor GATA-1, subunit A"/>
    <property type="match status" value="1"/>
</dbReference>
<feature type="domain" description="GATA-type" evidence="15">
    <location>
        <begin position="208"/>
        <end position="267"/>
    </location>
</feature>
<dbReference type="Pfam" id="PF06203">
    <property type="entry name" value="CCT"/>
    <property type="match status" value="1"/>
</dbReference>
<feature type="compositionally biased region" description="Polar residues" evidence="14">
    <location>
        <begin position="301"/>
        <end position="317"/>
    </location>
</feature>
<dbReference type="SMR" id="A0A5S9XVG4"/>
<comment type="similarity">
    <text evidence="3">Belongs to the type IV zinc-finger family. Class C subfamily.</text>
</comment>
<dbReference type="GO" id="GO:0008270">
    <property type="term" value="F:zinc ion binding"/>
    <property type="evidence" value="ECO:0007669"/>
    <property type="project" value="UniProtKB-KW"/>
</dbReference>
<dbReference type="PANTHER" id="PTHR46125">
    <property type="entry name" value="GATA TRANSCRIPTION FACTOR 28"/>
    <property type="match status" value="1"/>
</dbReference>
<organism evidence="18 19">
    <name type="scientific">Arabidopsis thaliana</name>
    <name type="common">Mouse-ear cress</name>
    <dbReference type="NCBI Taxonomy" id="3702"/>
    <lineage>
        <taxon>Eukaryota</taxon>
        <taxon>Viridiplantae</taxon>
        <taxon>Streptophyta</taxon>
        <taxon>Embryophyta</taxon>
        <taxon>Tracheophyta</taxon>
        <taxon>Spermatophyta</taxon>
        <taxon>Magnoliopsida</taxon>
        <taxon>eudicotyledons</taxon>
        <taxon>Gunneridae</taxon>
        <taxon>Pentapetalae</taxon>
        <taxon>rosids</taxon>
        <taxon>malvids</taxon>
        <taxon>Brassicales</taxon>
        <taxon>Brassicaceae</taxon>
        <taxon>Camelineae</taxon>
        <taxon>Arabidopsis</taxon>
    </lineage>
</organism>
<evidence type="ECO:0000259" key="17">
    <source>
        <dbReference type="PROSITE" id="PS51320"/>
    </source>
</evidence>
<dbReference type="EMBL" id="CACSHJ010000095">
    <property type="protein sequence ID" value="CAA0396360.1"/>
    <property type="molecule type" value="Genomic_DNA"/>
</dbReference>
<evidence type="ECO:0000256" key="7">
    <source>
        <dbReference type="ARBA" id="ARBA00023015"/>
    </source>
</evidence>
<dbReference type="InterPro" id="IPR000679">
    <property type="entry name" value="Znf_GATA"/>
</dbReference>
<dbReference type="InterPro" id="IPR045280">
    <property type="entry name" value="TIFY-like"/>
</dbReference>
<evidence type="ECO:0000256" key="6">
    <source>
        <dbReference type="ARBA" id="ARBA00022833"/>
    </source>
</evidence>
<dbReference type="SMART" id="SM00401">
    <property type="entry name" value="ZnF_GATA"/>
    <property type="match status" value="1"/>
</dbReference>
<keyword evidence="11 13" id="KW-0539">Nucleus</keyword>
<dbReference type="PROSITE" id="PS51320">
    <property type="entry name" value="TIFY"/>
    <property type="match status" value="1"/>
</dbReference>
<dbReference type="InterPro" id="IPR010399">
    <property type="entry name" value="Tify_dom"/>
</dbReference>
<evidence type="ECO:0000256" key="11">
    <source>
        <dbReference type="ARBA" id="ARBA00023242"/>
    </source>
</evidence>
<dbReference type="PANTHER" id="PTHR46125:SF20">
    <property type="entry name" value="GATA TRANSCRIPTION FACTOR 25"/>
    <property type="match status" value="1"/>
</dbReference>
<dbReference type="Pfam" id="PF00320">
    <property type="entry name" value="GATA"/>
    <property type="match status" value="1"/>
</dbReference>
<feature type="region of interest" description="Disordered" evidence="14">
    <location>
        <begin position="298"/>
        <end position="317"/>
    </location>
</feature>
<keyword evidence="5 12" id="KW-0863">Zinc-finger</keyword>
<reference evidence="18 19" key="1">
    <citation type="submission" date="2019-12" db="EMBL/GenBank/DDBJ databases">
        <authorList>
            <person name="Jiao W.-B."/>
            <person name="Schneeberger K."/>
        </authorList>
    </citation>
    <scope>NUCLEOTIDE SEQUENCE [LARGE SCALE GENOMIC DNA]</scope>
    <source>
        <strain evidence="19">cv. C24</strain>
    </source>
</reference>
<evidence type="ECO:0000256" key="2">
    <source>
        <dbReference type="ARBA" id="ARBA00004123"/>
    </source>
</evidence>
<dbReference type="SUPFAM" id="SSF57716">
    <property type="entry name" value="Glucocorticoid receptor-like (DNA-binding domain)"/>
    <property type="match status" value="1"/>
</dbReference>
<comment type="function">
    <text evidence="1">Transcriptional activator that specifically binds 5'-GATA-3' or 5'-GAT-3' motifs within gene promoters.</text>
</comment>
<keyword evidence="4" id="KW-0479">Metal-binding</keyword>
<evidence type="ECO:0000256" key="8">
    <source>
        <dbReference type="ARBA" id="ARBA00023125"/>
    </source>
</evidence>
<dbReference type="Pfam" id="PF06200">
    <property type="entry name" value="tify"/>
    <property type="match status" value="1"/>
</dbReference>
<evidence type="ECO:0000259" key="16">
    <source>
        <dbReference type="PROSITE" id="PS51017"/>
    </source>
</evidence>
<proteinExistence type="inferred from homology"/>
<keyword evidence="9" id="KW-0010">Activator</keyword>
<dbReference type="ExpressionAtlas" id="A0A5S9XVG4">
    <property type="expression patterns" value="baseline and differential"/>
</dbReference>
<evidence type="ECO:0000256" key="13">
    <source>
        <dbReference type="PROSITE-ProRule" id="PRU00357"/>
    </source>
</evidence>
<dbReference type="SMART" id="SM00979">
    <property type="entry name" value="TIFY"/>
    <property type="match status" value="1"/>
</dbReference>
<feature type="compositionally biased region" description="Polar residues" evidence="14">
    <location>
        <begin position="187"/>
        <end position="202"/>
    </location>
</feature>
<dbReference type="PROSITE" id="PS51017">
    <property type="entry name" value="CCT"/>
    <property type="match status" value="1"/>
</dbReference>
<evidence type="ECO:0000259" key="15">
    <source>
        <dbReference type="PROSITE" id="PS50114"/>
    </source>
</evidence>
<evidence type="ECO:0000256" key="10">
    <source>
        <dbReference type="ARBA" id="ARBA00023163"/>
    </source>
</evidence>
<evidence type="ECO:0000256" key="5">
    <source>
        <dbReference type="ARBA" id="ARBA00022771"/>
    </source>
</evidence>
<comment type="subcellular location">
    <subcellularLocation>
        <location evidence="2 13">Nucleus</location>
    </subcellularLocation>
</comment>
<dbReference type="PROSITE" id="PS50114">
    <property type="entry name" value="GATA_ZN_FINGER_2"/>
    <property type="match status" value="1"/>
</dbReference>
<dbReference type="Proteomes" id="UP000434276">
    <property type="component" value="Unassembled WGS sequence"/>
</dbReference>
<evidence type="ECO:0008006" key="20">
    <source>
        <dbReference type="Google" id="ProtNLM"/>
    </source>
</evidence>
<dbReference type="OrthoDB" id="2162994at2759"/>
<evidence type="ECO:0000256" key="12">
    <source>
        <dbReference type="PROSITE-ProRule" id="PRU00094"/>
    </source>
</evidence>
<dbReference type="InterPro" id="IPR013088">
    <property type="entry name" value="Znf_NHR/GATA"/>
</dbReference>
<feature type="region of interest" description="Disordered" evidence="14">
    <location>
        <begin position="1"/>
        <end position="35"/>
    </location>
</feature>
<evidence type="ECO:0000256" key="4">
    <source>
        <dbReference type="ARBA" id="ARBA00022723"/>
    </source>
</evidence>
<dbReference type="GO" id="GO:0005634">
    <property type="term" value="C:nucleus"/>
    <property type="evidence" value="ECO:0007669"/>
    <property type="project" value="UniProtKB-SubCell"/>
</dbReference>
<accession>A0A5S9XVG4</accession>
<keyword evidence="8" id="KW-0238">DNA-binding</keyword>
<dbReference type="PROSITE" id="PS00344">
    <property type="entry name" value="GATA_ZN_FINGER_1"/>
    <property type="match status" value="1"/>
</dbReference>
<evidence type="ECO:0000313" key="18">
    <source>
        <dbReference type="EMBL" id="CAA0396360.1"/>
    </source>
</evidence>
<evidence type="ECO:0000256" key="3">
    <source>
        <dbReference type="ARBA" id="ARBA00007722"/>
    </source>
</evidence>
<dbReference type="InterPro" id="IPR010402">
    <property type="entry name" value="CCT_domain"/>
</dbReference>
<evidence type="ECO:0000256" key="9">
    <source>
        <dbReference type="ARBA" id="ARBA00023159"/>
    </source>
</evidence>
<evidence type="ECO:0000313" key="19">
    <source>
        <dbReference type="Proteomes" id="UP000434276"/>
    </source>
</evidence>
<dbReference type="AlphaFoldDB" id="A0A5S9XVG4"/>
<dbReference type="GO" id="GO:0006355">
    <property type="term" value="P:regulation of DNA-templated transcription"/>
    <property type="evidence" value="ECO:0007669"/>
    <property type="project" value="InterPro"/>
</dbReference>
<feature type="domain" description="Tify" evidence="17">
    <location>
        <begin position="77"/>
        <end position="112"/>
    </location>
</feature>
<protein>
    <recommendedName>
        <fullName evidence="20">GATA transcription factor 25</fullName>
    </recommendedName>
</protein>
<feature type="compositionally biased region" description="Polar residues" evidence="14">
    <location>
        <begin position="8"/>
        <end position="18"/>
    </location>
</feature>
<sequence length="317" mass="34223">MFGRHSIIPNNQIGTASASAGEDHVSASATSGHIPYDDMEEIPHPDSIYGAASDLIPDGSQLVAHRSDGSELLVSRPPEGANQLTISFRGQVYVFDAVGADKVDAVLSLLGGSTELAPGPQVMELAQQQNHMPVVEYQSRCSLPQRAQSLDRFRKKRNARCFEKKVRYGVRQEVALRMARNKGQFTSSKMTDGAYNSGTDQDSAQDDAHPEISCTHCGISSKCTPMMRRGPSGPRTLCNACGLFWANRGTLRDLSKKTEENQLALMKPVSSYKYHPDDGGSVADAANNLNTEAASVEEHTSMVSLANGDNSNLLGDH</sequence>